<evidence type="ECO:0000256" key="2">
    <source>
        <dbReference type="ARBA" id="ARBA00022842"/>
    </source>
</evidence>
<dbReference type="Gene3D" id="1.50.10.130">
    <property type="entry name" value="Terpene synthase, N-terminal domain"/>
    <property type="match status" value="1"/>
</dbReference>
<reference evidence="4" key="1">
    <citation type="submission" date="2022-08" db="EMBL/GenBank/DDBJ databases">
        <authorList>
            <person name="Marques A."/>
        </authorList>
    </citation>
    <scope>NUCLEOTIDE SEQUENCE</scope>
    <source>
        <strain evidence="4">RhyPub2mFocal</strain>
        <tissue evidence="4">Leaves</tissue>
    </source>
</reference>
<keyword evidence="5" id="KW-1185">Reference proteome</keyword>
<name>A0AAV8FB93_9POAL</name>
<keyword evidence="2" id="KW-0460">Magnesium</keyword>
<dbReference type="InterPro" id="IPR001906">
    <property type="entry name" value="Terpene_synth_N"/>
</dbReference>
<comment type="cofactor">
    <cofactor evidence="1">
        <name>Mg(2+)</name>
        <dbReference type="ChEBI" id="CHEBI:18420"/>
    </cofactor>
</comment>
<dbReference type="AlphaFoldDB" id="A0AAV8FB93"/>
<sequence length="249" mass="28197">MALATCFGSPVRAQSRGSILAGNVQCCATPAQTTSRRSANYQPNSWDYNSLESLKTDHLSESQVNYENIKQEVKQLIQKETEPTKKLRLVDAIQRLGVAYQFDGEIKEVLGSISKSKSAFKDDVLSMSLHFRLLRENGFSVSQDMFNSFVDNGTFKPILRKDTKGLLSLYEASFLAFEGEELLDKARVFSSKHLTEAKPALNHHLKGKVDHTLELPLHWRAPRLEARWSIDQYEIDYAFEPKLLQIGEA</sequence>
<dbReference type="FunFam" id="1.50.10.130:FF:000001">
    <property type="entry name" value="Isoprene synthase, chloroplastic"/>
    <property type="match status" value="1"/>
</dbReference>
<dbReference type="SUPFAM" id="SSF48239">
    <property type="entry name" value="Terpenoid cyclases/Protein prenyltransferases"/>
    <property type="match status" value="1"/>
</dbReference>
<organism evidence="4 5">
    <name type="scientific">Rhynchospora pubera</name>
    <dbReference type="NCBI Taxonomy" id="906938"/>
    <lineage>
        <taxon>Eukaryota</taxon>
        <taxon>Viridiplantae</taxon>
        <taxon>Streptophyta</taxon>
        <taxon>Embryophyta</taxon>
        <taxon>Tracheophyta</taxon>
        <taxon>Spermatophyta</taxon>
        <taxon>Magnoliopsida</taxon>
        <taxon>Liliopsida</taxon>
        <taxon>Poales</taxon>
        <taxon>Cyperaceae</taxon>
        <taxon>Cyperoideae</taxon>
        <taxon>Rhynchosporeae</taxon>
        <taxon>Rhynchospora</taxon>
    </lineage>
</organism>
<evidence type="ECO:0000256" key="1">
    <source>
        <dbReference type="ARBA" id="ARBA00001946"/>
    </source>
</evidence>
<evidence type="ECO:0000259" key="3">
    <source>
        <dbReference type="Pfam" id="PF01397"/>
    </source>
</evidence>
<gene>
    <name evidence="4" type="ORF">LUZ62_039617</name>
</gene>
<dbReference type="InterPro" id="IPR050148">
    <property type="entry name" value="Terpene_synthase-like"/>
</dbReference>
<dbReference type="GO" id="GO:0016114">
    <property type="term" value="P:terpenoid biosynthetic process"/>
    <property type="evidence" value="ECO:0007669"/>
    <property type="project" value="InterPro"/>
</dbReference>
<accession>A0AAV8FB93</accession>
<dbReference type="PANTHER" id="PTHR31225:SF252">
    <property type="entry name" value="TERPENE SYNTHASE 12-RELATED"/>
    <property type="match status" value="1"/>
</dbReference>
<dbReference type="PANTHER" id="PTHR31225">
    <property type="entry name" value="OS04G0344100 PROTEIN-RELATED"/>
    <property type="match status" value="1"/>
</dbReference>
<dbReference type="Pfam" id="PF01397">
    <property type="entry name" value="Terpene_synth"/>
    <property type="match status" value="1"/>
</dbReference>
<dbReference type="InterPro" id="IPR036965">
    <property type="entry name" value="Terpene_synth_N_sf"/>
</dbReference>
<feature type="domain" description="Terpene synthase N-terminal" evidence="3">
    <location>
        <begin position="46"/>
        <end position="213"/>
    </location>
</feature>
<evidence type="ECO:0000313" key="4">
    <source>
        <dbReference type="EMBL" id="KAJ4788371.1"/>
    </source>
</evidence>
<proteinExistence type="predicted"/>
<evidence type="ECO:0000313" key="5">
    <source>
        <dbReference type="Proteomes" id="UP001140206"/>
    </source>
</evidence>
<dbReference type="Proteomes" id="UP001140206">
    <property type="component" value="Chromosome 2"/>
</dbReference>
<dbReference type="EMBL" id="JAMFTS010000002">
    <property type="protein sequence ID" value="KAJ4788371.1"/>
    <property type="molecule type" value="Genomic_DNA"/>
</dbReference>
<comment type="caution">
    <text evidence="4">The sequence shown here is derived from an EMBL/GenBank/DDBJ whole genome shotgun (WGS) entry which is preliminary data.</text>
</comment>
<protein>
    <submittedName>
        <fullName evidence="4">Terpene synthase</fullName>
    </submittedName>
</protein>
<dbReference type="InterPro" id="IPR008930">
    <property type="entry name" value="Terpenoid_cyclase/PrenylTrfase"/>
</dbReference>
<dbReference type="GO" id="GO:0010333">
    <property type="term" value="F:terpene synthase activity"/>
    <property type="evidence" value="ECO:0007669"/>
    <property type="project" value="InterPro"/>
</dbReference>